<dbReference type="InterPro" id="IPR015943">
    <property type="entry name" value="WD40/YVTN_repeat-like_dom_sf"/>
</dbReference>
<keyword evidence="2" id="KW-1185">Reference proteome</keyword>
<dbReference type="Gene3D" id="2.130.10.10">
    <property type="entry name" value="YVTN repeat-like/Quinoprotein amine dehydrogenase"/>
    <property type="match status" value="1"/>
</dbReference>
<dbReference type="STRING" id="940295.EYM_01325"/>
<dbReference type="Proteomes" id="UP000060778">
    <property type="component" value="Chromosome"/>
</dbReference>
<dbReference type="RefSeq" id="WP_075049314.1">
    <property type="nucleotide sequence ID" value="NZ_CP006867.1"/>
</dbReference>
<dbReference type="GeneID" id="30679676"/>
<gene>
    <name evidence="1" type="ORF">EYM_01325</name>
</gene>
<name>A0A0U3F996_9CREN</name>
<evidence type="ECO:0000313" key="1">
    <source>
        <dbReference type="EMBL" id="ALU12201.1"/>
    </source>
</evidence>
<evidence type="ECO:0000313" key="2">
    <source>
        <dbReference type="Proteomes" id="UP000060778"/>
    </source>
</evidence>
<proteinExistence type="predicted"/>
<dbReference type="OrthoDB" id="383541at2157"/>
<dbReference type="SUPFAM" id="SSF50998">
    <property type="entry name" value="Quinoprotein alcohol dehydrogenase-like"/>
    <property type="match status" value="1"/>
</dbReference>
<dbReference type="AlphaFoldDB" id="A0A0U3F996"/>
<organism evidence="1 2">
    <name type="scientific">Ignicoccus islandicus DSM 13165</name>
    <dbReference type="NCBI Taxonomy" id="940295"/>
    <lineage>
        <taxon>Archaea</taxon>
        <taxon>Thermoproteota</taxon>
        <taxon>Thermoprotei</taxon>
        <taxon>Desulfurococcales</taxon>
        <taxon>Desulfurococcaceae</taxon>
        <taxon>Ignicoccus</taxon>
    </lineage>
</organism>
<dbReference type="EMBL" id="CP006867">
    <property type="protein sequence ID" value="ALU12201.1"/>
    <property type="molecule type" value="Genomic_DNA"/>
</dbReference>
<dbReference type="KEGG" id="iis:EYM_01325"/>
<dbReference type="InterPro" id="IPR011047">
    <property type="entry name" value="Quinoprotein_ADH-like_sf"/>
</dbReference>
<protein>
    <submittedName>
        <fullName evidence="1">Uncharacterized protein</fullName>
    </submittedName>
</protein>
<reference evidence="1 2" key="1">
    <citation type="submission" date="2013-11" db="EMBL/GenBank/DDBJ databases">
        <title>Comparative genomics of Ignicoccus.</title>
        <authorList>
            <person name="Podar M."/>
        </authorList>
    </citation>
    <scope>NUCLEOTIDE SEQUENCE [LARGE SCALE GENOMIC DNA]</scope>
    <source>
        <strain evidence="1 2">DSM 13165</strain>
    </source>
</reference>
<sequence length="519" mass="57602">MEVPRTRLQVRLLTPPTDIAWGNTYIAVALGVKGFYLVEPKKGKVEKTVDVPAYNLLWINDDLVVGSSSRVIIFNNVLKVKKEFEVQSDVNALTYSDGKVIAAGNGWVSILPLNRSIEMETIQVGLNVTAVAAKKGIIVAGTMEGRLLVIDEGRITWSTELGSPIFGLSWGPYLVVGTNNGKVFKVVNYERLNLEEIATLGGVNDLKWSPKGDEFAVADNVDKSLTFFSVDGKIVAREYFKSIPIKLDYSPTVTEVAVILESGELVTIGTPKVINILKSIVEESKCEERAKILCKALEKALWEIITELGNDVPIDDFLTLRNLGPKLLYALPCLLKHLDVVKKILKDLMSMEDIVEALKDGCDNFEKWLDSVSKNSLCIKKVSNLLIDLMELSPSDLLPAQIPTSVALVEKFGCEKALEIMECVFALALLLKDLKKYEDDLGIKLPNLTEMVLYVLLKDNCEELLSRLKEIAEIKEKVESLINEGRIVEVFDMLEEAKRISEDLKNVITTELPDGFVGI</sequence>
<accession>A0A0U3F996</accession>